<reference evidence="1 2" key="1">
    <citation type="journal article" date="2018" name="BMC Genomics">
        <title>Comparative genome analyses reveal sequence features reflecting distinct modes of host-adaptation between dicot and monocot powdery mildew.</title>
        <authorList>
            <person name="Wu Y."/>
            <person name="Ma X."/>
            <person name="Pan Z."/>
            <person name="Kale S.D."/>
            <person name="Song Y."/>
            <person name="King H."/>
            <person name="Zhang Q."/>
            <person name="Presley C."/>
            <person name="Deng X."/>
            <person name="Wei C.I."/>
            <person name="Xiao S."/>
        </authorList>
    </citation>
    <scope>NUCLEOTIDE SEQUENCE [LARGE SCALE GENOMIC DNA]</scope>
    <source>
        <strain evidence="1">UCSC1</strain>
    </source>
</reference>
<proteinExistence type="predicted"/>
<sequence>MTKLSRESFGWYLVRQDLSLLFSKQTQITPTDKAGRIIISGSVGLLDGTAIFWLSRKKKSVSSSTTVAEYVAVSVTAKQSQ</sequence>
<name>A0A420HBN4_9PEZI</name>
<dbReference type="OrthoDB" id="3255262at2759"/>
<dbReference type="EMBL" id="MCBR01020864">
    <property type="protein sequence ID" value="RKF54840.1"/>
    <property type="molecule type" value="Genomic_DNA"/>
</dbReference>
<organism evidence="1 2">
    <name type="scientific">Golovinomyces cichoracearum</name>
    <dbReference type="NCBI Taxonomy" id="62708"/>
    <lineage>
        <taxon>Eukaryota</taxon>
        <taxon>Fungi</taxon>
        <taxon>Dikarya</taxon>
        <taxon>Ascomycota</taxon>
        <taxon>Pezizomycotina</taxon>
        <taxon>Leotiomycetes</taxon>
        <taxon>Erysiphales</taxon>
        <taxon>Erysiphaceae</taxon>
        <taxon>Golovinomyces</taxon>
    </lineage>
</organism>
<protein>
    <submittedName>
        <fullName evidence="1">Putative effector</fullName>
    </submittedName>
</protein>
<evidence type="ECO:0000313" key="1">
    <source>
        <dbReference type="EMBL" id="RKF54840.1"/>
    </source>
</evidence>
<dbReference type="Proteomes" id="UP000285405">
    <property type="component" value="Unassembled WGS sequence"/>
</dbReference>
<gene>
    <name evidence="1" type="ORF">GcC1_208023</name>
</gene>
<comment type="caution">
    <text evidence="1">The sequence shown here is derived from an EMBL/GenBank/DDBJ whole genome shotgun (WGS) entry which is preliminary data.</text>
</comment>
<dbReference type="AlphaFoldDB" id="A0A420HBN4"/>
<evidence type="ECO:0000313" key="2">
    <source>
        <dbReference type="Proteomes" id="UP000285405"/>
    </source>
</evidence>
<accession>A0A420HBN4</accession>